<reference evidence="4" key="1">
    <citation type="submission" date="2012-02" db="EMBL/GenBank/DDBJ databases">
        <title>Complete sequence of chromosome of Natrinema pellirubrum DSM 15624.</title>
        <authorList>
            <person name="Lucas S."/>
            <person name="Han J."/>
            <person name="Lapidus A."/>
            <person name="Cheng J.-F."/>
            <person name="Goodwin L."/>
            <person name="Pitluck S."/>
            <person name="Peters L."/>
            <person name="Teshima H."/>
            <person name="Detter J.C."/>
            <person name="Han C."/>
            <person name="Tapia R."/>
            <person name="Land M."/>
            <person name="Hauser L."/>
            <person name="Kyrpides N."/>
            <person name="Ivanova N."/>
            <person name="Pagani I."/>
            <person name="Sproer C."/>
            <person name="Anderson I."/>
            <person name="Woyke T."/>
        </authorList>
    </citation>
    <scope>NUCLEOTIDE SEQUENCE [LARGE SCALE GENOMIC DNA]</scope>
    <source>
        <strain evidence="4">DSM 15624 / JCM 10476 / NCIMB 786</strain>
    </source>
</reference>
<feature type="domain" description="Cyclophilin TM1367-like" evidence="1">
    <location>
        <begin position="4"/>
        <end position="120"/>
    </location>
</feature>
<reference evidence="2" key="2">
    <citation type="submission" date="2012-02" db="EMBL/GenBank/DDBJ databases">
        <title>Complete sequence of chromosome of Natrinema pellirubrum DSM 15624.</title>
        <authorList>
            <consortium name="US DOE Joint Genome Institute"/>
            <person name="Lucas S."/>
            <person name="Han J."/>
            <person name="Lapidus A."/>
            <person name="Cheng J.-F."/>
            <person name="Goodwin L."/>
            <person name="Pitluck S."/>
            <person name="Peters L."/>
            <person name="Teshima H."/>
            <person name="Detter J.C."/>
            <person name="Han C."/>
            <person name="Tapia R."/>
            <person name="Land M."/>
            <person name="Hauser L."/>
            <person name="Kyrpides N."/>
            <person name="Ivanova N."/>
            <person name="Pagani I."/>
            <person name="Sproer C."/>
            <person name="Anderson I."/>
            <person name="Woyke T."/>
        </authorList>
    </citation>
    <scope>NUCLEOTIDE SEQUENCE</scope>
    <source>
        <strain evidence="2">DSM 15624</strain>
    </source>
</reference>
<dbReference type="Gene3D" id="2.40.100.20">
    <property type="match status" value="1"/>
</dbReference>
<dbReference type="KEGG" id="npe:Natpe_3338"/>
<dbReference type="STRING" id="797303.Natpe_3338"/>
<evidence type="ECO:0000313" key="5">
    <source>
        <dbReference type="Proteomes" id="UP000011593"/>
    </source>
</evidence>
<reference evidence="3 5" key="3">
    <citation type="journal article" date="2014" name="PLoS Genet.">
        <title>Phylogenetically driven sequencing of extremely halophilic archaea reveals strategies for static and dynamic osmo-response.</title>
        <authorList>
            <person name="Becker E.A."/>
            <person name="Seitzer P.M."/>
            <person name="Tritt A."/>
            <person name="Larsen D."/>
            <person name="Krusor M."/>
            <person name="Yao A.I."/>
            <person name="Wu D."/>
            <person name="Madern D."/>
            <person name="Eisen J.A."/>
            <person name="Darling A.E."/>
            <person name="Facciotti M.T."/>
        </authorList>
    </citation>
    <scope>NUCLEOTIDE SEQUENCE [LARGE SCALE GENOMIC DNA]</scope>
    <source>
        <strain evidence="3 5">DSM 15624</strain>
    </source>
</reference>
<keyword evidence="5" id="KW-1185">Reference proteome</keyword>
<proteinExistence type="predicted"/>
<dbReference type="AlphaFoldDB" id="L0JNL1"/>
<sequence length="125" mass="13186">MSDLRVTVADRDLAVIWADDTPATRAALEAALPAAGEATRWGDELYDDLELDAPLENVREAVPEGAIADWPAGGKPCPFWGPMSASEDGEPRAAAPVTVVGRLEDPGSLSDFEGGARVRLEALND</sequence>
<gene>
    <name evidence="2" type="ordered locus">Natpe_3338</name>
    <name evidence="3" type="ORF">C488_16192</name>
</gene>
<evidence type="ECO:0000313" key="2">
    <source>
        <dbReference type="EMBL" id="AGB33125.1"/>
    </source>
</evidence>
<dbReference type="EMBL" id="CP003372">
    <property type="protein sequence ID" value="AGB33125.1"/>
    <property type="molecule type" value="Genomic_DNA"/>
</dbReference>
<dbReference type="Proteomes" id="UP000010843">
    <property type="component" value="Chromosome"/>
</dbReference>
<dbReference type="InterPro" id="IPR025658">
    <property type="entry name" value="Cyclophilin_TM1367"/>
</dbReference>
<dbReference type="HOGENOM" id="CLU_144084_1_0_2"/>
<dbReference type="SUPFAM" id="SSF50891">
    <property type="entry name" value="Cyclophilin-like"/>
    <property type="match status" value="1"/>
</dbReference>
<name>L0JNL1_NATP1</name>
<dbReference type="Proteomes" id="UP000011593">
    <property type="component" value="Unassembled WGS sequence"/>
</dbReference>
<evidence type="ECO:0000313" key="4">
    <source>
        <dbReference type="Proteomes" id="UP000010843"/>
    </source>
</evidence>
<dbReference type="PATRIC" id="fig|797303.5.peg.3216"/>
<dbReference type="EMBL" id="AOIE01000101">
    <property type="protein sequence ID" value="ELY71789.1"/>
    <property type="molecule type" value="Genomic_DNA"/>
</dbReference>
<dbReference type="GeneID" id="14333918"/>
<protein>
    <recommendedName>
        <fullName evidence="1">Cyclophilin TM1367-like domain-containing protein</fullName>
    </recommendedName>
</protein>
<evidence type="ECO:0000259" key="1">
    <source>
        <dbReference type="Pfam" id="PF04126"/>
    </source>
</evidence>
<evidence type="ECO:0000313" key="3">
    <source>
        <dbReference type="EMBL" id="ELY71789.1"/>
    </source>
</evidence>
<dbReference type="InterPro" id="IPR029000">
    <property type="entry name" value="Cyclophilin-like_dom_sf"/>
</dbReference>
<dbReference type="eggNOG" id="arCOG04488">
    <property type="taxonomic scope" value="Archaea"/>
</dbReference>
<accession>L0JNL1</accession>
<dbReference type="RefSeq" id="WP_006182587.1">
    <property type="nucleotide sequence ID" value="NC_019962.1"/>
</dbReference>
<dbReference type="OrthoDB" id="31132at2157"/>
<dbReference type="Pfam" id="PF04126">
    <property type="entry name" value="Cyclophil_like"/>
    <property type="match status" value="1"/>
</dbReference>
<organism evidence="2 4">
    <name type="scientific">Natrinema pellirubrum (strain DSM 15624 / CIP 106293 / JCM 10476 / NCIMB 786 / 157)</name>
    <dbReference type="NCBI Taxonomy" id="797303"/>
    <lineage>
        <taxon>Archaea</taxon>
        <taxon>Methanobacteriati</taxon>
        <taxon>Methanobacteriota</taxon>
        <taxon>Stenosarchaea group</taxon>
        <taxon>Halobacteria</taxon>
        <taxon>Halobacteriales</taxon>
        <taxon>Natrialbaceae</taxon>
        <taxon>Natrinema</taxon>
    </lineage>
</organism>